<accession>A0A0E9WAT4</accession>
<dbReference type="AlphaFoldDB" id="A0A0E9WAT4"/>
<evidence type="ECO:0000313" key="1">
    <source>
        <dbReference type="EMBL" id="JAH86690.1"/>
    </source>
</evidence>
<dbReference type="EMBL" id="GBXM01021887">
    <property type="protein sequence ID" value="JAH86690.1"/>
    <property type="molecule type" value="Transcribed_RNA"/>
</dbReference>
<reference evidence="1" key="1">
    <citation type="submission" date="2014-11" db="EMBL/GenBank/DDBJ databases">
        <authorList>
            <person name="Amaro Gonzalez C."/>
        </authorList>
    </citation>
    <scope>NUCLEOTIDE SEQUENCE</scope>
</reference>
<name>A0A0E9WAT4_ANGAN</name>
<sequence>MSWALNLFYTTLCPPKWLPVCEVPFNYACHPSIATKSLNLRF</sequence>
<organism evidence="1">
    <name type="scientific">Anguilla anguilla</name>
    <name type="common">European freshwater eel</name>
    <name type="synonym">Muraena anguilla</name>
    <dbReference type="NCBI Taxonomy" id="7936"/>
    <lineage>
        <taxon>Eukaryota</taxon>
        <taxon>Metazoa</taxon>
        <taxon>Chordata</taxon>
        <taxon>Craniata</taxon>
        <taxon>Vertebrata</taxon>
        <taxon>Euteleostomi</taxon>
        <taxon>Actinopterygii</taxon>
        <taxon>Neopterygii</taxon>
        <taxon>Teleostei</taxon>
        <taxon>Anguilliformes</taxon>
        <taxon>Anguillidae</taxon>
        <taxon>Anguilla</taxon>
    </lineage>
</organism>
<reference evidence="1" key="2">
    <citation type="journal article" date="2015" name="Fish Shellfish Immunol.">
        <title>Early steps in the European eel (Anguilla anguilla)-Vibrio vulnificus interaction in the gills: Role of the RtxA13 toxin.</title>
        <authorList>
            <person name="Callol A."/>
            <person name="Pajuelo D."/>
            <person name="Ebbesson L."/>
            <person name="Teles M."/>
            <person name="MacKenzie S."/>
            <person name="Amaro C."/>
        </authorList>
    </citation>
    <scope>NUCLEOTIDE SEQUENCE</scope>
</reference>
<proteinExistence type="predicted"/>
<protein>
    <submittedName>
        <fullName evidence="1">Uncharacterized protein</fullName>
    </submittedName>
</protein>